<keyword evidence="6 13" id="KW-0560">Oxidoreductase</keyword>
<keyword evidence="7 13" id="KW-0520">NAD</keyword>
<feature type="binding site" evidence="13">
    <location>
        <begin position="78"/>
        <end position="80"/>
    </location>
    <ligand>
        <name>NAD(+)</name>
        <dbReference type="ChEBI" id="CHEBI:57540"/>
    </ligand>
</feature>
<comment type="function">
    <text evidence="13">Catalyzes the conversion of 4-hydroxy-tetrahydrodipicolinate (HTPA) to tetrahydrodipicolinate.</text>
</comment>
<evidence type="ECO:0000313" key="16">
    <source>
        <dbReference type="EMBL" id="MFD1200293.1"/>
    </source>
</evidence>
<feature type="active site" description="Proton donor/acceptor" evidence="13">
    <location>
        <position position="135"/>
    </location>
</feature>
<comment type="similarity">
    <text evidence="1 13">Belongs to the DapB family.</text>
</comment>
<evidence type="ECO:0000256" key="6">
    <source>
        <dbReference type="ARBA" id="ARBA00023002"/>
    </source>
</evidence>
<dbReference type="Gene3D" id="3.40.50.720">
    <property type="entry name" value="NAD(P)-binding Rossmann-like Domain"/>
    <property type="match status" value="1"/>
</dbReference>
<dbReference type="SUPFAM" id="SSF51735">
    <property type="entry name" value="NAD(P)-binding Rossmann-fold domains"/>
    <property type="match status" value="1"/>
</dbReference>
<evidence type="ECO:0000256" key="4">
    <source>
        <dbReference type="ARBA" id="ARBA00022857"/>
    </source>
</evidence>
<dbReference type="CDD" id="cd02274">
    <property type="entry name" value="DHDPR_N"/>
    <property type="match status" value="1"/>
</dbReference>
<dbReference type="RefSeq" id="WP_343958356.1">
    <property type="nucleotide sequence ID" value="NZ_BAAAKZ010000003.1"/>
</dbReference>
<evidence type="ECO:0000256" key="12">
    <source>
        <dbReference type="ARBA" id="ARBA00049396"/>
    </source>
</evidence>
<comment type="catalytic activity">
    <reaction evidence="12 13">
        <text>(S)-2,3,4,5-tetrahydrodipicolinate + NAD(+) + H2O = (2S,4S)-4-hydroxy-2,3,4,5-tetrahydrodipicolinate + NADH + H(+)</text>
        <dbReference type="Rhea" id="RHEA:35323"/>
        <dbReference type="ChEBI" id="CHEBI:15377"/>
        <dbReference type="ChEBI" id="CHEBI:15378"/>
        <dbReference type="ChEBI" id="CHEBI:16845"/>
        <dbReference type="ChEBI" id="CHEBI:57540"/>
        <dbReference type="ChEBI" id="CHEBI:57945"/>
        <dbReference type="ChEBI" id="CHEBI:67139"/>
        <dbReference type="EC" id="1.17.1.8"/>
    </reaction>
</comment>
<evidence type="ECO:0000256" key="8">
    <source>
        <dbReference type="ARBA" id="ARBA00023154"/>
    </source>
</evidence>
<dbReference type="PANTHER" id="PTHR20836:SF0">
    <property type="entry name" value="4-HYDROXY-TETRAHYDRODIPICOLINATE REDUCTASE 1, CHLOROPLASTIC-RELATED"/>
    <property type="match status" value="1"/>
</dbReference>
<protein>
    <recommendedName>
        <fullName evidence="10 13">4-hydroxy-tetrahydrodipicolinate reductase</fullName>
        <shortName evidence="13">HTPA reductase</shortName>
        <ecNumber evidence="10 13">1.17.1.8</ecNumber>
    </recommendedName>
</protein>
<dbReference type="PIRSF" id="PIRSF000161">
    <property type="entry name" value="DHPR"/>
    <property type="match status" value="1"/>
</dbReference>
<sequence>MSESVRSVAVAGASGRLGSLICEVVAEHPEFSLAARLTSRSAPEEGAAADILVDVTTPDASPAIVERALRRGQRVLVGTSGWSADRLATLERLVSDVPGAGVILVPNFSLGSVLGTTLAEIAAPYFSSIEVIEAHHAGKIDSPSGTAVRTAELMAAAREAAGAAPVTAPFAEQRARGELVGGIAVHSLRLSGVVAQQEVRFGGAGEVLTVRHDTLSGESYVAGIRAALEAVRGATGLTVGLDRILGIGGRA</sequence>
<feature type="binding site" evidence="13">
    <location>
        <begin position="12"/>
        <end position="17"/>
    </location>
    <ligand>
        <name>NAD(+)</name>
        <dbReference type="ChEBI" id="CHEBI:57540"/>
    </ligand>
</feature>
<feature type="domain" description="Dihydrodipicolinate reductase N-terminal" evidence="14">
    <location>
        <begin position="7"/>
        <end position="41"/>
    </location>
</feature>
<keyword evidence="17" id="KW-1185">Reference proteome</keyword>
<reference evidence="17" key="1">
    <citation type="journal article" date="2019" name="Int. J. Syst. Evol. Microbiol.">
        <title>The Global Catalogue of Microorganisms (GCM) 10K type strain sequencing project: providing services to taxonomists for standard genome sequencing and annotation.</title>
        <authorList>
            <consortium name="The Broad Institute Genomics Platform"/>
            <consortium name="The Broad Institute Genome Sequencing Center for Infectious Disease"/>
            <person name="Wu L."/>
            <person name="Ma J."/>
        </authorList>
    </citation>
    <scope>NUCLEOTIDE SEQUENCE [LARGE SCALE GENOMIC DNA]</scope>
    <source>
        <strain evidence="17">CCUG 50213</strain>
    </source>
</reference>
<dbReference type="EMBL" id="JBHTLY010000001">
    <property type="protein sequence ID" value="MFD1200293.1"/>
    <property type="molecule type" value="Genomic_DNA"/>
</dbReference>
<dbReference type="InterPro" id="IPR022664">
    <property type="entry name" value="DapB_N_CS"/>
</dbReference>
<dbReference type="PANTHER" id="PTHR20836">
    <property type="entry name" value="DIHYDRODIPICOLINATE REDUCTASE"/>
    <property type="match status" value="1"/>
</dbReference>
<comment type="caution">
    <text evidence="13">Was originally thought to be a dihydrodipicolinate reductase (DHDPR), catalyzing the conversion of dihydrodipicolinate to tetrahydrodipicolinate. However, it was shown in E.coli that the substrate of the enzymatic reaction is not dihydrodipicolinate (DHDP) but in fact (2S,4S)-4-hydroxy-2,3,4,5-tetrahydrodipicolinic acid (HTPA), the product released by the DapA-catalyzed reaction.</text>
</comment>
<evidence type="ECO:0000256" key="2">
    <source>
        <dbReference type="ARBA" id="ARBA00022490"/>
    </source>
</evidence>
<gene>
    <name evidence="13 16" type="primary">dapB</name>
    <name evidence="16" type="ORF">ACFQ3U_00095</name>
</gene>
<keyword evidence="3 13" id="KW-0028">Amino-acid biosynthesis</keyword>
<evidence type="ECO:0000256" key="7">
    <source>
        <dbReference type="ARBA" id="ARBA00023027"/>
    </source>
</evidence>
<keyword evidence="8 13" id="KW-0457">Lysine biosynthesis</keyword>
<evidence type="ECO:0000256" key="11">
    <source>
        <dbReference type="ARBA" id="ARBA00049080"/>
    </source>
</evidence>
<dbReference type="PROSITE" id="PS01298">
    <property type="entry name" value="DAPB"/>
    <property type="match status" value="1"/>
</dbReference>
<feature type="binding site" evidence="13">
    <location>
        <position position="40"/>
    </location>
    <ligand>
        <name>NADP(+)</name>
        <dbReference type="ChEBI" id="CHEBI:58349"/>
    </ligand>
</feature>
<evidence type="ECO:0000256" key="9">
    <source>
        <dbReference type="ARBA" id="ARBA00037922"/>
    </source>
</evidence>
<feature type="binding site" evidence="13">
    <location>
        <position position="136"/>
    </location>
    <ligand>
        <name>(S)-2,3,4,5-tetrahydrodipicolinate</name>
        <dbReference type="ChEBI" id="CHEBI:16845"/>
    </ligand>
</feature>
<dbReference type="Gene3D" id="3.30.360.10">
    <property type="entry name" value="Dihydrodipicolinate Reductase, domain 2"/>
    <property type="match status" value="1"/>
</dbReference>
<comment type="caution">
    <text evidence="16">The sequence shown here is derived from an EMBL/GenBank/DDBJ whole genome shotgun (WGS) entry which is preliminary data.</text>
</comment>
<dbReference type="InterPro" id="IPR036291">
    <property type="entry name" value="NAD(P)-bd_dom_sf"/>
</dbReference>
<keyword evidence="4 13" id="KW-0521">NADP</keyword>
<evidence type="ECO:0000256" key="5">
    <source>
        <dbReference type="ARBA" id="ARBA00022915"/>
    </source>
</evidence>
<dbReference type="Proteomes" id="UP001597181">
    <property type="component" value="Unassembled WGS sequence"/>
</dbReference>
<evidence type="ECO:0000256" key="13">
    <source>
        <dbReference type="HAMAP-Rule" id="MF_00102"/>
    </source>
</evidence>
<comment type="subcellular location">
    <subcellularLocation>
        <location evidence="13">Cytoplasm</location>
    </subcellularLocation>
</comment>
<feature type="domain" description="Dihydrodipicolinate reductase N-terminal" evidence="14">
    <location>
        <begin position="48"/>
        <end position="108"/>
    </location>
</feature>
<evidence type="ECO:0000313" key="17">
    <source>
        <dbReference type="Proteomes" id="UP001597181"/>
    </source>
</evidence>
<dbReference type="InterPro" id="IPR023940">
    <property type="entry name" value="DHDPR_bac"/>
</dbReference>
<evidence type="ECO:0000256" key="10">
    <source>
        <dbReference type="ARBA" id="ARBA00038983"/>
    </source>
</evidence>
<name>A0ABW3TIL5_9MICO</name>
<dbReference type="InterPro" id="IPR022663">
    <property type="entry name" value="DapB_C"/>
</dbReference>
<evidence type="ECO:0000259" key="15">
    <source>
        <dbReference type="Pfam" id="PF05173"/>
    </source>
</evidence>
<accession>A0ABW3TIL5</accession>
<dbReference type="SUPFAM" id="SSF55347">
    <property type="entry name" value="Glyceraldehyde-3-phosphate dehydrogenase-like, C-terminal domain"/>
    <property type="match status" value="1"/>
</dbReference>
<keyword evidence="5 13" id="KW-0220">Diaminopimelate biosynthesis</keyword>
<evidence type="ECO:0000259" key="14">
    <source>
        <dbReference type="Pfam" id="PF01113"/>
    </source>
</evidence>
<dbReference type="EC" id="1.17.1.8" evidence="10 13"/>
<dbReference type="InterPro" id="IPR000846">
    <property type="entry name" value="DapB_N"/>
</dbReference>
<feature type="domain" description="Dihydrodipicolinate reductase C-terminal" evidence="15">
    <location>
        <begin position="114"/>
        <end position="245"/>
    </location>
</feature>
<dbReference type="Pfam" id="PF01113">
    <property type="entry name" value="DapB_N"/>
    <property type="match status" value="2"/>
</dbReference>
<evidence type="ECO:0000256" key="1">
    <source>
        <dbReference type="ARBA" id="ARBA00006642"/>
    </source>
</evidence>
<dbReference type="GO" id="GO:0008839">
    <property type="term" value="F:4-hydroxy-tetrahydrodipicolinate reductase"/>
    <property type="evidence" value="ECO:0007669"/>
    <property type="project" value="UniProtKB-EC"/>
</dbReference>
<dbReference type="Pfam" id="PF05173">
    <property type="entry name" value="DapB_C"/>
    <property type="match status" value="1"/>
</dbReference>
<comment type="pathway">
    <text evidence="9 13">Amino-acid biosynthesis; L-lysine biosynthesis via DAP pathway; (S)-tetrahydrodipicolinate from L-aspartate: step 4/4.</text>
</comment>
<dbReference type="NCBIfam" id="TIGR00036">
    <property type="entry name" value="dapB"/>
    <property type="match status" value="1"/>
</dbReference>
<dbReference type="HAMAP" id="MF_00102">
    <property type="entry name" value="DapB"/>
    <property type="match status" value="1"/>
</dbReference>
<comment type="catalytic activity">
    <reaction evidence="11 13">
        <text>(S)-2,3,4,5-tetrahydrodipicolinate + NADP(+) + H2O = (2S,4S)-4-hydroxy-2,3,4,5-tetrahydrodipicolinate + NADPH + H(+)</text>
        <dbReference type="Rhea" id="RHEA:35331"/>
        <dbReference type="ChEBI" id="CHEBI:15377"/>
        <dbReference type="ChEBI" id="CHEBI:15378"/>
        <dbReference type="ChEBI" id="CHEBI:16845"/>
        <dbReference type="ChEBI" id="CHEBI:57783"/>
        <dbReference type="ChEBI" id="CHEBI:58349"/>
        <dbReference type="ChEBI" id="CHEBI:67139"/>
        <dbReference type="EC" id="1.17.1.8"/>
    </reaction>
</comment>
<organism evidence="16 17">
    <name type="scientific">Leucobacter albus</name>
    <dbReference type="NCBI Taxonomy" id="272210"/>
    <lineage>
        <taxon>Bacteria</taxon>
        <taxon>Bacillati</taxon>
        <taxon>Actinomycetota</taxon>
        <taxon>Actinomycetes</taxon>
        <taxon>Micrococcales</taxon>
        <taxon>Microbacteriaceae</taxon>
        <taxon>Leucobacter</taxon>
    </lineage>
</organism>
<keyword evidence="2 13" id="KW-0963">Cytoplasm</keyword>
<feature type="binding site" evidence="13">
    <location>
        <begin position="105"/>
        <end position="108"/>
    </location>
    <ligand>
        <name>NAD(+)</name>
        <dbReference type="ChEBI" id="CHEBI:57540"/>
    </ligand>
</feature>
<feature type="active site" description="Proton donor" evidence="13">
    <location>
        <position position="139"/>
    </location>
</feature>
<comment type="subunit">
    <text evidence="13">Homotetramer.</text>
</comment>
<evidence type="ECO:0000256" key="3">
    <source>
        <dbReference type="ARBA" id="ARBA00022605"/>
    </source>
</evidence>
<comment type="caution">
    <text evidence="13">Lacks conserved residue(s) required for the propagation of feature annotation.</text>
</comment>
<proteinExistence type="inferred from homology"/>
<feature type="binding site" evidence="13">
    <location>
        <begin position="145"/>
        <end position="146"/>
    </location>
    <ligand>
        <name>(S)-2,3,4,5-tetrahydrodipicolinate</name>
        <dbReference type="ChEBI" id="CHEBI:16845"/>
    </ligand>
</feature>